<organism evidence="3 4">
    <name type="scientific">Tetrahymena thermophila (strain SB210)</name>
    <dbReference type="NCBI Taxonomy" id="312017"/>
    <lineage>
        <taxon>Eukaryota</taxon>
        <taxon>Sar</taxon>
        <taxon>Alveolata</taxon>
        <taxon>Ciliophora</taxon>
        <taxon>Intramacronucleata</taxon>
        <taxon>Oligohymenophorea</taxon>
        <taxon>Hymenostomatida</taxon>
        <taxon>Tetrahymenina</taxon>
        <taxon>Tetrahymenidae</taxon>
        <taxon>Tetrahymena</taxon>
    </lineage>
</organism>
<feature type="region of interest" description="Disordered" evidence="2">
    <location>
        <begin position="52"/>
        <end position="78"/>
    </location>
</feature>
<reference evidence="4" key="1">
    <citation type="journal article" date="2006" name="PLoS Biol.">
        <title>Macronuclear genome sequence of the ciliate Tetrahymena thermophila, a model eukaryote.</title>
        <authorList>
            <person name="Eisen J.A."/>
            <person name="Coyne R.S."/>
            <person name="Wu M."/>
            <person name="Wu D."/>
            <person name="Thiagarajan M."/>
            <person name="Wortman J.R."/>
            <person name="Badger J.H."/>
            <person name="Ren Q."/>
            <person name="Amedeo P."/>
            <person name="Jones K.M."/>
            <person name="Tallon L.J."/>
            <person name="Delcher A.L."/>
            <person name="Salzberg S.L."/>
            <person name="Silva J.C."/>
            <person name="Haas B.J."/>
            <person name="Majoros W.H."/>
            <person name="Farzad M."/>
            <person name="Carlton J.M."/>
            <person name="Smith R.K. Jr."/>
            <person name="Garg J."/>
            <person name="Pearlman R.E."/>
            <person name="Karrer K.M."/>
            <person name="Sun L."/>
            <person name="Manning G."/>
            <person name="Elde N.C."/>
            <person name="Turkewitz A.P."/>
            <person name="Asai D.J."/>
            <person name="Wilkes D.E."/>
            <person name="Wang Y."/>
            <person name="Cai H."/>
            <person name="Collins K."/>
            <person name="Stewart B.A."/>
            <person name="Lee S.R."/>
            <person name="Wilamowska K."/>
            <person name="Weinberg Z."/>
            <person name="Ruzzo W.L."/>
            <person name="Wloga D."/>
            <person name="Gaertig J."/>
            <person name="Frankel J."/>
            <person name="Tsao C.-C."/>
            <person name="Gorovsky M.A."/>
            <person name="Keeling P.J."/>
            <person name="Waller R.F."/>
            <person name="Patron N.J."/>
            <person name="Cherry J.M."/>
            <person name="Stover N.A."/>
            <person name="Krieger C.J."/>
            <person name="del Toro C."/>
            <person name="Ryder H.F."/>
            <person name="Williamson S.C."/>
            <person name="Barbeau R.A."/>
            <person name="Hamilton E.P."/>
            <person name="Orias E."/>
        </authorList>
    </citation>
    <scope>NUCLEOTIDE SEQUENCE [LARGE SCALE GENOMIC DNA]</scope>
    <source>
        <strain evidence="4">SB210</strain>
    </source>
</reference>
<gene>
    <name evidence="3" type="ORF">TTHERM_00346910</name>
</gene>
<evidence type="ECO:0000313" key="3">
    <source>
        <dbReference type="EMBL" id="EAR98287.2"/>
    </source>
</evidence>
<proteinExistence type="predicted"/>
<name>I7M214_TETTS</name>
<evidence type="ECO:0000256" key="1">
    <source>
        <dbReference type="SAM" id="Coils"/>
    </source>
</evidence>
<accession>I7M214</accession>
<sequence>MIQDNSSFRQRNVYKMIQHKLQSNYQRSNVIEQDIQNKDLKDQANIQSGQLILRQSRSQQLSTTPKTNSKSSNDKMPYIHFNTPQAIIKNKFKDKLFLSQKFSHDQGETNNYKKQLSIASSPIQKPLDLNSSQISNTNSAYYINQNLEQCFQKPQQGRLIYTSQNFVNFIKNKIRKSQPTHQKFSIYSEESSQLLEQSMYLLNMADSRILNLNQPYQVEIEETLQKSQQKNFYSPVLRENKKEQITLIENKFEFFKIDCQDKQFPLSIQVLKLNGQFKIYWSVSNPTPGTNLYQKKNFACIDVTKEQSWKIDLNQYQKETYQKPEFVYLGFISQNYNFIEIKFWFTDLNLQKYRKMKLSYDQIKISNPKVDAKYVQKRRENTEIDIVQQQEEIYQIYLKRREKLIQQSKFGDIINHNRKNVSEFSQEKRQKVLESQFQEKNQHIQEVNQKKQIIETQSVKKKVQSILQKTIERIMKQEIQNKELQKVLFKKQTIDWIQILSLIQLIDVIRKKIEQHKQMKYLVNKKSGIVNTFLQKYRMQKSVLYPLKSNSIEQLNN</sequence>
<dbReference type="Proteomes" id="UP000009168">
    <property type="component" value="Unassembled WGS sequence"/>
</dbReference>
<keyword evidence="4" id="KW-1185">Reference proteome</keyword>
<dbReference type="KEGG" id="tet:TTHERM_00346910"/>
<protein>
    <submittedName>
        <fullName evidence="3">Uncharacterized protein</fullName>
    </submittedName>
</protein>
<dbReference type="RefSeq" id="XP_001018532.2">
    <property type="nucleotide sequence ID" value="XM_001018532.2"/>
</dbReference>
<feature type="compositionally biased region" description="Low complexity" evidence="2">
    <location>
        <begin position="52"/>
        <end position="71"/>
    </location>
</feature>
<keyword evidence="1" id="KW-0175">Coiled coil</keyword>
<feature type="coiled-coil region" evidence="1">
    <location>
        <begin position="387"/>
        <end position="487"/>
    </location>
</feature>
<dbReference type="InParanoid" id="I7M214"/>
<dbReference type="EMBL" id="GG662654">
    <property type="protein sequence ID" value="EAR98287.2"/>
    <property type="molecule type" value="Genomic_DNA"/>
</dbReference>
<dbReference type="AlphaFoldDB" id="I7M214"/>
<evidence type="ECO:0000256" key="2">
    <source>
        <dbReference type="SAM" id="MobiDB-lite"/>
    </source>
</evidence>
<evidence type="ECO:0000313" key="4">
    <source>
        <dbReference type="Proteomes" id="UP000009168"/>
    </source>
</evidence>
<dbReference type="GeneID" id="7824044"/>